<dbReference type="WBParaSite" id="HPLM_0000477501-mRNA-1">
    <property type="protein sequence ID" value="HPLM_0000477501-mRNA-1"/>
    <property type="gene ID" value="HPLM_0000477501"/>
</dbReference>
<dbReference type="GO" id="GO:0020037">
    <property type="term" value="F:heme binding"/>
    <property type="evidence" value="ECO:0007669"/>
    <property type="project" value="InterPro"/>
</dbReference>
<sequence length="156" mass="18193">LKSNGKGSLVSMILRSASISSTAMHYNYDDRLNRMQRRALRFTWHRLQTRNGGKRVENVLEEVFDRMVRALPSAKDMFTTRMFLCAMSKNETASLRDHAKVSNRHHKATAFHLLFLFFRSVFQFVWKRLITIRLDHRNDQKKGHCSFIGGDFGSSP</sequence>
<accession>A0A0N4W4G1</accession>
<organism evidence="1">
    <name type="scientific">Haemonchus placei</name>
    <name type="common">Barber's pole worm</name>
    <dbReference type="NCBI Taxonomy" id="6290"/>
    <lineage>
        <taxon>Eukaryota</taxon>
        <taxon>Metazoa</taxon>
        <taxon>Ecdysozoa</taxon>
        <taxon>Nematoda</taxon>
        <taxon>Chromadorea</taxon>
        <taxon>Rhabditida</taxon>
        <taxon>Rhabditina</taxon>
        <taxon>Rhabditomorpha</taxon>
        <taxon>Strongyloidea</taxon>
        <taxon>Trichostrongylidae</taxon>
        <taxon>Haemonchus</taxon>
    </lineage>
</organism>
<dbReference type="Gene3D" id="1.10.490.10">
    <property type="entry name" value="Globins"/>
    <property type="match status" value="1"/>
</dbReference>
<reference evidence="1" key="1">
    <citation type="submission" date="2017-02" db="UniProtKB">
        <authorList>
            <consortium name="WormBaseParasite"/>
        </authorList>
    </citation>
    <scope>IDENTIFICATION</scope>
</reference>
<dbReference type="GO" id="GO:0019825">
    <property type="term" value="F:oxygen binding"/>
    <property type="evidence" value="ECO:0007669"/>
    <property type="project" value="InterPro"/>
</dbReference>
<name>A0A0N4W4G1_HAEPC</name>
<dbReference type="InterPro" id="IPR012292">
    <property type="entry name" value="Globin/Proto"/>
</dbReference>
<proteinExistence type="predicted"/>
<protein>
    <submittedName>
        <fullName evidence="1">GLOBIN domain-containing protein</fullName>
    </submittedName>
</protein>
<evidence type="ECO:0000313" key="1">
    <source>
        <dbReference type="WBParaSite" id="HPLM_0000477501-mRNA-1"/>
    </source>
</evidence>
<dbReference type="AlphaFoldDB" id="A0A0N4W4G1"/>